<sequence>MICKYICYICNMSKGRNKQLIKKRDEHLCLRYYFWTEVKRLRFDDALRILSEQEFFLSEERILSIIRKSTKKEPVAPVVKVRYPRLNYRQLLLFTDEAGYPASQIHRESKNGKLSHIL</sequence>
<accession>A0A5J4SYA1</accession>
<evidence type="ECO:0000313" key="1">
    <source>
        <dbReference type="EMBL" id="KAA6351236.1"/>
    </source>
</evidence>
<comment type="caution">
    <text evidence="1">The sequence shown here is derived from an EMBL/GenBank/DDBJ whole genome shotgun (WGS) entry which is preliminary data.</text>
</comment>
<dbReference type="AlphaFoldDB" id="A0A5J4SYA1"/>
<dbReference type="EMBL" id="SNRY01000016">
    <property type="protein sequence ID" value="KAA6351236.1"/>
    <property type="molecule type" value="Genomic_DNA"/>
</dbReference>
<organism evidence="1">
    <name type="scientific">termite gut metagenome</name>
    <dbReference type="NCBI Taxonomy" id="433724"/>
    <lineage>
        <taxon>unclassified sequences</taxon>
        <taxon>metagenomes</taxon>
        <taxon>organismal metagenomes</taxon>
    </lineage>
</organism>
<proteinExistence type="predicted"/>
<gene>
    <name evidence="1" type="ORF">EZS27_001382</name>
</gene>
<reference evidence="1" key="1">
    <citation type="submission" date="2019-03" db="EMBL/GenBank/DDBJ databases">
        <title>Single cell metagenomics reveals metabolic interactions within the superorganism composed of flagellate Streblomastix strix and complex community of Bacteroidetes bacteria on its surface.</title>
        <authorList>
            <person name="Treitli S.C."/>
            <person name="Kolisko M."/>
            <person name="Husnik F."/>
            <person name="Keeling P."/>
            <person name="Hampl V."/>
        </authorList>
    </citation>
    <scope>NUCLEOTIDE SEQUENCE</scope>
    <source>
        <strain evidence="1">STM</strain>
    </source>
</reference>
<protein>
    <submittedName>
        <fullName evidence="1">Uncharacterized protein</fullName>
    </submittedName>
</protein>
<name>A0A5J4SYA1_9ZZZZ</name>